<organism evidence="1 2">
    <name type="scientific">Fusarium napiforme</name>
    <dbReference type="NCBI Taxonomy" id="42672"/>
    <lineage>
        <taxon>Eukaryota</taxon>
        <taxon>Fungi</taxon>
        <taxon>Dikarya</taxon>
        <taxon>Ascomycota</taxon>
        <taxon>Pezizomycotina</taxon>
        <taxon>Sordariomycetes</taxon>
        <taxon>Hypocreomycetidae</taxon>
        <taxon>Hypocreales</taxon>
        <taxon>Nectriaceae</taxon>
        <taxon>Fusarium</taxon>
        <taxon>Fusarium fujikuroi species complex</taxon>
    </lineage>
</organism>
<sequence length="215" mass="23745">MVTLYTCSPRGLSSHKFWDESEETIWPDVSMPAPSPPEEVVAPIEHDPCANFSFDRIIEEELRAKTDARILRVAVVAREQLLGELYAHLPHCEIDWSLDDEFGCRVVGMECYGESFEGTTDLRCHLRTNAHVKHDALLAWEWVESPSSSPQPSHSLHQSPTSIAPASEMDFVVVEVDGELEAERAVDASQSAVAAESGIPVLNATSKTTTKTMPV</sequence>
<keyword evidence="2" id="KW-1185">Reference proteome</keyword>
<gene>
    <name evidence="1" type="ORF">FNAPI_9935</name>
</gene>
<dbReference type="AlphaFoldDB" id="A0A8H5MVT2"/>
<evidence type="ECO:0000313" key="1">
    <source>
        <dbReference type="EMBL" id="KAF5542662.1"/>
    </source>
</evidence>
<dbReference type="EMBL" id="JAAOAO010000420">
    <property type="protein sequence ID" value="KAF5542662.1"/>
    <property type="molecule type" value="Genomic_DNA"/>
</dbReference>
<name>A0A8H5MVT2_9HYPO</name>
<evidence type="ECO:0000313" key="2">
    <source>
        <dbReference type="Proteomes" id="UP000574317"/>
    </source>
</evidence>
<keyword evidence="1" id="KW-0813">Transport</keyword>
<proteinExistence type="predicted"/>
<keyword evidence="1" id="KW-0762">Sugar transport</keyword>
<protein>
    <submittedName>
        <fullName evidence="1">Sugar transport STP1</fullName>
    </submittedName>
</protein>
<accession>A0A8H5MVT2</accession>
<dbReference type="Proteomes" id="UP000574317">
    <property type="component" value="Unassembled WGS sequence"/>
</dbReference>
<comment type="caution">
    <text evidence="1">The sequence shown here is derived from an EMBL/GenBank/DDBJ whole genome shotgun (WGS) entry which is preliminary data.</text>
</comment>
<reference evidence="1 2" key="1">
    <citation type="submission" date="2020-05" db="EMBL/GenBank/DDBJ databases">
        <title>Identification and distribution of gene clusters putatively required for synthesis of sphingolipid metabolism inhibitors in phylogenetically diverse species of the filamentous fungus Fusarium.</title>
        <authorList>
            <person name="Kim H.-S."/>
            <person name="Busman M."/>
            <person name="Brown D.W."/>
            <person name="Divon H."/>
            <person name="Uhlig S."/>
            <person name="Proctor R.H."/>
        </authorList>
    </citation>
    <scope>NUCLEOTIDE SEQUENCE [LARGE SCALE GENOMIC DNA]</scope>
    <source>
        <strain evidence="1 2">NRRL 25196</strain>
    </source>
</reference>